<evidence type="ECO:0000256" key="11">
    <source>
        <dbReference type="ARBA" id="ARBA00048271"/>
    </source>
</evidence>
<dbReference type="PANTHER" id="PTHR12588:SF0">
    <property type="entry name" value="INOSITOL OXYGENASE"/>
    <property type="match status" value="1"/>
</dbReference>
<gene>
    <name evidence="13" type="ORF">PGQ11_010081</name>
</gene>
<name>A0ABR2I9Q4_9PEZI</name>
<dbReference type="Proteomes" id="UP001390339">
    <property type="component" value="Unassembled WGS sequence"/>
</dbReference>
<dbReference type="SUPFAM" id="SSF109604">
    <property type="entry name" value="HD-domain/PDEase-like"/>
    <property type="match status" value="1"/>
</dbReference>
<evidence type="ECO:0000256" key="5">
    <source>
        <dbReference type="ARBA" id="ARBA00019269"/>
    </source>
</evidence>
<evidence type="ECO:0000256" key="1">
    <source>
        <dbReference type="ARBA" id="ARBA00004496"/>
    </source>
</evidence>
<dbReference type="Pfam" id="PF05153">
    <property type="entry name" value="MIOX"/>
    <property type="match status" value="1"/>
</dbReference>
<keyword evidence="7 12" id="KW-0479">Metal-binding</keyword>
<comment type="caution">
    <text evidence="13">The sequence shown here is derived from an EMBL/GenBank/DDBJ whole genome shotgun (WGS) entry which is preliminary data.</text>
</comment>
<dbReference type="EMBL" id="JAPCWZ010000006">
    <property type="protein sequence ID" value="KAK8859347.1"/>
    <property type="molecule type" value="Genomic_DNA"/>
</dbReference>
<evidence type="ECO:0000256" key="9">
    <source>
        <dbReference type="ARBA" id="ARBA00023004"/>
    </source>
</evidence>
<sequence>MAPGALIDDTSSRNGHLLEETSDAIDAVNVLKDQVHSAAATKAEVAEAKEAAAYNSKSEFDASKDKTQFRQYEDACDRVKNFYREQHTKQTVAYNLKARHQFKTRPKEEMTVWQAMEKLNTLIDESDPDTSLSQIQHLLQSAEAIRRDGKPRWMQLTGLIHDLGKLLYFYGSEGQWDVVGDTFPVGCAFDEERIVYPGSFAANPDSADPIYQTRCGIYSEGCGLDNVMLSWGHDEYLYHVVRDQSTLPDEALAMIRYHSFYPWHKENAYRHLMDSHDEAMLQAVRAFNPYDLYSKSDGVPDIQELKPYYLDLINEYFPNKVVKW</sequence>
<evidence type="ECO:0000256" key="12">
    <source>
        <dbReference type="RuleBase" id="RU367039"/>
    </source>
</evidence>
<accession>A0ABR2I9Q4</accession>
<protein>
    <recommendedName>
        <fullName evidence="5 12">Inositol oxygenase</fullName>
        <ecNumber evidence="4 12">1.13.99.1</ecNumber>
    </recommendedName>
    <alternativeName>
        <fullName evidence="10 12">Myo-inositol oxygenase</fullName>
    </alternativeName>
</protein>
<dbReference type="PANTHER" id="PTHR12588">
    <property type="entry name" value="MYOINOSITOL OXYGENASE"/>
    <property type="match status" value="1"/>
</dbReference>
<comment type="pathway">
    <text evidence="2 12">Polyol metabolism; myo-inositol degradation into D-glucuronate; D-glucuronate from myo-inositol: step 1/1.</text>
</comment>
<organism evidence="13 14">
    <name type="scientific">Apiospora arundinis</name>
    <dbReference type="NCBI Taxonomy" id="335852"/>
    <lineage>
        <taxon>Eukaryota</taxon>
        <taxon>Fungi</taxon>
        <taxon>Dikarya</taxon>
        <taxon>Ascomycota</taxon>
        <taxon>Pezizomycotina</taxon>
        <taxon>Sordariomycetes</taxon>
        <taxon>Xylariomycetidae</taxon>
        <taxon>Amphisphaeriales</taxon>
        <taxon>Apiosporaceae</taxon>
        <taxon>Apiospora</taxon>
    </lineage>
</organism>
<proteinExistence type="inferred from homology"/>
<comment type="cofactor">
    <cofactor evidence="12">
        <name>Fe cation</name>
        <dbReference type="ChEBI" id="CHEBI:24875"/>
    </cofactor>
    <text evidence="12">Binds 2 iron ions per subunit.</text>
</comment>
<evidence type="ECO:0000313" key="13">
    <source>
        <dbReference type="EMBL" id="KAK8859347.1"/>
    </source>
</evidence>
<reference evidence="13 14" key="1">
    <citation type="journal article" date="2024" name="IMA Fungus">
        <title>Apiospora arundinis, a panoply of carbohydrate-active enzymes and secondary metabolites.</title>
        <authorList>
            <person name="Sorensen T."/>
            <person name="Petersen C."/>
            <person name="Muurmann A.T."/>
            <person name="Christiansen J.V."/>
            <person name="Brundto M.L."/>
            <person name="Overgaard C.K."/>
            <person name="Boysen A.T."/>
            <person name="Wollenberg R.D."/>
            <person name="Larsen T.O."/>
            <person name="Sorensen J.L."/>
            <person name="Nielsen K.L."/>
            <person name="Sondergaard T.E."/>
        </authorList>
    </citation>
    <scope>NUCLEOTIDE SEQUENCE [LARGE SCALE GENOMIC DNA]</scope>
    <source>
        <strain evidence="13 14">AAU 773</strain>
    </source>
</reference>
<keyword evidence="6 12" id="KW-0963">Cytoplasm</keyword>
<evidence type="ECO:0000313" key="14">
    <source>
        <dbReference type="Proteomes" id="UP001390339"/>
    </source>
</evidence>
<comment type="subcellular location">
    <subcellularLocation>
        <location evidence="1 12">Cytoplasm</location>
    </subcellularLocation>
</comment>
<evidence type="ECO:0000256" key="8">
    <source>
        <dbReference type="ARBA" id="ARBA00023002"/>
    </source>
</evidence>
<comment type="catalytic activity">
    <reaction evidence="11 12">
        <text>myo-inositol + O2 = D-glucuronate + H2O + H(+)</text>
        <dbReference type="Rhea" id="RHEA:23696"/>
        <dbReference type="ChEBI" id="CHEBI:15377"/>
        <dbReference type="ChEBI" id="CHEBI:15378"/>
        <dbReference type="ChEBI" id="CHEBI:15379"/>
        <dbReference type="ChEBI" id="CHEBI:17268"/>
        <dbReference type="ChEBI" id="CHEBI:58720"/>
        <dbReference type="EC" id="1.13.99.1"/>
    </reaction>
</comment>
<comment type="similarity">
    <text evidence="3 12">Belongs to the myo-inositol oxygenase family.</text>
</comment>
<dbReference type="InterPro" id="IPR007828">
    <property type="entry name" value="Inositol_oxygenase"/>
</dbReference>
<keyword evidence="14" id="KW-1185">Reference proteome</keyword>
<dbReference type="Gene3D" id="1.10.3210.10">
    <property type="entry name" value="Hypothetical protein af1432"/>
    <property type="match status" value="1"/>
</dbReference>
<keyword evidence="9 12" id="KW-0408">Iron</keyword>
<evidence type="ECO:0000256" key="2">
    <source>
        <dbReference type="ARBA" id="ARBA00005167"/>
    </source>
</evidence>
<evidence type="ECO:0000256" key="4">
    <source>
        <dbReference type="ARBA" id="ARBA00011919"/>
    </source>
</evidence>
<evidence type="ECO:0000256" key="6">
    <source>
        <dbReference type="ARBA" id="ARBA00022490"/>
    </source>
</evidence>
<dbReference type="EC" id="1.13.99.1" evidence="4 12"/>
<keyword evidence="8 12" id="KW-0560">Oxidoreductase</keyword>
<evidence type="ECO:0000256" key="7">
    <source>
        <dbReference type="ARBA" id="ARBA00022723"/>
    </source>
</evidence>
<evidence type="ECO:0000256" key="3">
    <source>
        <dbReference type="ARBA" id="ARBA00005286"/>
    </source>
</evidence>
<evidence type="ECO:0000256" key="10">
    <source>
        <dbReference type="ARBA" id="ARBA00029668"/>
    </source>
</evidence>